<feature type="domain" description="Deacetylase sirtuin-type" evidence="5">
    <location>
        <begin position="1"/>
        <end position="228"/>
    </location>
</feature>
<evidence type="ECO:0000313" key="6">
    <source>
        <dbReference type="EMBL" id="PWB08589.1"/>
    </source>
</evidence>
<dbReference type="Gene3D" id="3.40.50.1220">
    <property type="entry name" value="TPP-binding domain"/>
    <property type="match status" value="1"/>
</dbReference>
<dbReference type="InterPro" id="IPR050134">
    <property type="entry name" value="NAD-dep_sirtuin_deacylases"/>
</dbReference>
<dbReference type="Proteomes" id="UP000244925">
    <property type="component" value="Unassembled WGS sequence"/>
</dbReference>
<feature type="binding site" evidence="3">
    <location>
        <position position="53"/>
    </location>
    <ligand>
        <name>substrate</name>
    </ligand>
</feature>
<dbReference type="InterPro" id="IPR029035">
    <property type="entry name" value="DHS-like_NAD/FAD-binding_dom"/>
</dbReference>
<reference evidence="7" key="1">
    <citation type="submission" date="2018-02" db="EMBL/GenBank/DDBJ databases">
        <authorList>
            <person name="Clavel T."/>
            <person name="Strowig T."/>
        </authorList>
    </citation>
    <scope>NUCLEOTIDE SEQUENCE [LARGE SCALE GENOMIC DNA]</scope>
    <source>
        <strain evidence="7">DSM 100764</strain>
    </source>
</reference>
<accession>A0A2V1J0H5</accession>
<name>A0A2V1J0H5_9BACT</name>
<dbReference type="GO" id="GO:0005737">
    <property type="term" value="C:cytoplasm"/>
    <property type="evidence" value="ECO:0007669"/>
    <property type="project" value="UniProtKB-SubCell"/>
</dbReference>
<comment type="catalytic activity">
    <reaction evidence="3">
        <text>N(6)-succinyl-L-lysyl-[protein] + NAD(+) + H2O = 2''-O-succinyl-ADP-D-ribose + nicotinamide + L-lysyl-[protein]</text>
        <dbReference type="Rhea" id="RHEA:47668"/>
        <dbReference type="Rhea" id="RHEA-COMP:9752"/>
        <dbReference type="Rhea" id="RHEA-COMP:11877"/>
        <dbReference type="ChEBI" id="CHEBI:15377"/>
        <dbReference type="ChEBI" id="CHEBI:17154"/>
        <dbReference type="ChEBI" id="CHEBI:29969"/>
        <dbReference type="ChEBI" id="CHEBI:57540"/>
        <dbReference type="ChEBI" id="CHEBI:87830"/>
        <dbReference type="ChEBI" id="CHEBI:87832"/>
    </reaction>
</comment>
<dbReference type="EC" id="2.3.1.286" evidence="3"/>
<protein>
    <recommendedName>
        <fullName evidence="3">NAD-dependent protein deacylase</fullName>
        <ecNumber evidence="3">2.3.1.286</ecNumber>
    </recommendedName>
    <alternativeName>
        <fullName evidence="3">Regulatory protein SIR2 homolog</fullName>
    </alternativeName>
</protein>
<dbReference type="PANTHER" id="PTHR11085:SF4">
    <property type="entry name" value="NAD-DEPENDENT PROTEIN DEACYLASE"/>
    <property type="match status" value="1"/>
</dbReference>
<dbReference type="HAMAP" id="MF_01121">
    <property type="entry name" value="Sirtuin_ClassIII"/>
    <property type="match status" value="1"/>
</dbReference>
<organism evidence="6 7">
    <name type="scientific">Paramuribaculum intestinale</name>
    <dbReference type="NCBI Taxonomy" id="2094151"/>
    <lineage>
        <taxon>Bacteria</taxon>
        <taxon>Pseudomonadati</taxon>
        <taxon>Bacteroidota</taxon>
        <taxon>Bacteroidia</taxon>
        <taxon>Bacteroidales</taxon>
        <taxon>Muribaculaceae</taxon>
        <taxon>Paramuribaculum</taxon>
    </lineage>
</organism>
<dbReference type="Pfam" id="PF02146">
    <property type="entry name" value="SIR2"/>
    <property type="match status" value="1"/>
</dbReference>
<comment type="function">
    <text evidence="3">NAD-dependent lysine deacetylase and desuccinylase that specifically removes acetyl and succinyl groups on target proteins. Modulates the activities of several proteins which are inactive in their acylated form.</text>
</comment>
<keyword evidence="7" id="KW-1185">Reference proteome</keyword>
<comment type="domain">
    <text evidence="3">2 residues (Tyr-53 and Arg-56) present in a large hydrophobic pocket are probably involved in substrate specificity. They are important for desuccinylation activity, but dispensable for deacetylation activity.</text>
</comment>
<comment type="caution">
    <text evidence="6">The sequence shown here is derived from an EMBL/GenBank/DDBJ whole genome shotgun (WGS) entry which is preliminary data.</text>
</comment>
<dbReference type="CDD" id="cd01412">
    <property type="entry name" value="SIRT5_Af1_CobB"/>
    <property type="match status" value="1"/>
</dbReference>
<dbReference type="SUPFAM" id="SSF52467">
    <property type="entry name" value="DHS-like NAD/FAD-binding domain"/>
    <property type="match status" value="1"/>
</dbReference>
<dbReference type="AlphaFoldDB" id="A0A2V1J0H5"/>
<feature type="active site" description="Proton acceptor" evidence="3">
    <location>
        <position position="104"/>
    </location>
</feature>
<dbReference type="InterPro" id="IPR003000">
    <property type="entry name" value="Sirtuin"/>
</dbReference>
<gene>
    <name evidence="3" type="primary">cobB</name>
    <name evidence="6" type="ORF">C5O25_03415</name>
</gene>
<comment type="caution">
    <text evidence="3 4">Lacks conserved residue(s) required for the propagation of feature annotation.</text>
</comment>
<proteinExistence type="inferred from homology"/>
<evidence type="ECO:0000313" key="7">
    <source>
        <dbReference type="Proteomes" id="UP000244925"/>
    </source>
</evidence>
<evidence type="ECO:0000256" key="4">
    <source>
        <dbReference type="PROSITE-ProRule" id="PRU00236"/>
    </source>
</evidence>
<dbReference type="InterPro" id="IPR026590">
    <property type="entry name" value="Ssirtuin_cat_dom"/>
</dbReference>
<keyword evidence="2 3" id="KW-0520">NAD</keyword>
<feature type="binding site" evidence="3">
    <location>
        <begin position="172"/>
        <end position="174"/>
    </location>
    <ligand>
        <name>NAD(+)</name>
        <dbReference type="ChEBI" id="CHEBI:57540"/>
    </ligand>
</feature>
<dbReference type="GO" id="GO:0036055">
    <property type="term" value="F:protein-succinyllysine desuccinylase activity"/>
    <property type="evidence" value="ECO:0007669"/>
    <property type="project" value="UniProtKB-UniRule"/>
</dbReference>
<dbReference type="PANTHER" id="PTHR11085">
    <property type="entry name" value="NAD-DEPENDENT PROTEIN DEACYLASE SIRTUIN-5, MITOCHONDRIAL-RELATED"/>
    <property type="match status" value="1"/>
</dbReference>
<sequence length="231" mass="25740">MKKLVISTGAGMSAESGISTFRDSGGLWENYPVMDVASADGFRRNPRLVHDFYNARRRELLKAEPNAGHLGLAALEKDYEVYVITQNVDDLHERAGSSNVLHLHGELMAVRTVDEPYRVYRLDPDHADTSPESRDPEGRPLRPHIVFFQEAVPMMEPAVELVSQADVFVVIGTSLVVYPAAGLLNYIRRGTPVYYIDPNPAPVPEWVHVIRKGASEGVAELTRILTSQYND</sequence>
<dbReference type="EMBL" id="PUBV01000005">
    <property type="protein sequence ID" value="PWB08589.1"/>
    <property type="molecule type" value="Genomic_DNA"/>
</dbReference>
<feature type="binding site" evidence="3">
    <location>
        <position position="56"/>
    </location>
    <ligand>
        <name>substrate</name>
    </ligand>
</feature>
<evidence type="ECO:0000259" key="5">
    <source>
        <dbReference type="PROSITE" id="PS50305"/>
    </source>
</evidence>
<feature type="binding site" evidence="3">
    <location>
        <begin position="86"/>
        <end position="89"/>
    </location>
    <ligand>
        <name>NAD(+)</name>
        <dbReference type="ChEBI" id="CHEBI:57540"/>
    </ligand>
</feature>
<dbReference type="Gene3D" id="3.30.1600.10">
    <property type="entry name" value="SIR2/SIRT2 'Small Domain"/>
    <property type="match status" value="1"/>
</dbReference>
<dbReference type="InterPro" id="IPR027546">
    <property type="entry name" value="Sirtuin_class_III"/>
</dbReference>
<dbReference type="RefSeq" id="WP_107035336.1">
    <property type="nucleotide sequence ID" value="NZ_CAPVKT010000021.1"/>
</dbReference>
<feature type="binding site" evidence="3">
    <location>
        <position position="210"/>
    </location>
    <ligand>
        <name>NAD(+)</name>
        <dbReference type="ChEBI" id="CHEBI:57540"/>
    </ligand>
</feature>
<keyword evidence="1" id="KW-0808">Transferase</keyword>
<dbReference type="InterPro" id="IPR026591">
    <property type="entry name" value="Sirtuin_cat_small_dom_sf"/>
</dbReference>
<comment type="similarity">
    <text evidence="3">Belongs to the sirtuin family. Class III subfamily.</text>
</comment>
<keyword evidence="3" id="KW-0963">Cytoplasm</keyword>
<dbReference type="PROSITE" id="PS50305">
    <property type="entry name" value="SIRTUIN"/>
    <property type="match status" value="1"/>
</dbReference>
<dbReference type="GO" id="GO:0070403">
    <property type="term" value="F:NAD+ binding"/>
    <property type="evidence" value="ECO:0007669"/>
    <property type="project" value="UniProtKB-UniRule"/>
</dbReference>
<comment type="subcellular location">
    <subcellularLocation>
        <location evidence="3">Cytoplasm</location>
    </subcellularLocation>
</comment>
<evidence type="ECO:0000256" key="2">
    <source>
        <dbReference type="ARBA" id="ARBA00023027"/>
    </source>
</evidence>
<evidence type="ECO:0000256" key="3">
    <source>
        <dbReference type="HAMAP-Rule" id="MF_01121"/>
    </source>
</evidence>
<dbReference type="GO" id="GO:0017136">
    <property type="term" value="F:histone deacetylase activity, NAD-dependent"/>
    <property type="evidence" value="ECO:0007669"/>
    <property type="project" value="TreeGrafter"/>
</dbReference>
<comment type="catalytic activity">
    <reaction evidence="3">
        <text>N(6)-acetyl-L-lysyl-[protein] + NAD(+) + H2O = 2''-O-acetyl-ADP-D-ribose + nicotinamide + L-lysyl-[protein]</text>
        <dbReference type="Rhea" id="RHEA:43636"/>
        <dbReference type="Rhea" id="RHEA-COMP:9752"/>
        <dbReference type="Rhea" id="RHEA-COMP:10731"/>
        <dbReference type="ChEBI" id="CHEBI:15377"/>
        <dbReference type="ChEBI" id="CHEBI:17154"/>
        <dbReference type="ChEBI" id="CHEBI:29969"/>
        <dbReference type="ChEBI" id="CHEBI:57540"/>
        <dbReference type="ChEBI" id="CHEBI:61930"/>
        <dbReference type="ChEBI" id="CHEBI:83767"/>
        <dbReference type="EC" id="2.3.1.286"/>
    </reaction>
</comment>
<dbReference type="GO" id="GO:0036054">
    <property type="term" value="F:protein-malonyllysine demalonylase activity"/>
    <property type="evidence" value="ECO:0007669"/>
    <property type="project" value="InterPro"/>
</dbReference>
<evidence type="ECO:0000256" key="1">
    <source>
        <dbReference type="ARBA" id="ARBA00022679"/>
    </source>
</evidence>
<feature type="binding site" evidence="3">
    <location>
        <begin position="9"/>
        <end position="28"/>
    </location>
    <ligand>
        <name>NAD(+)</name>
        <dbReference type="ChEBI" id="CHEBI:57540"/>
    </ligand>
</feature>